<evidence type="ECO:0000313" key="2">
    <source>
        <dbReference type="Proteomes" id="UP000664859"/>
    </source>
</evidence>
<dbReference type="EMBL" id="JAFCMP010000021">
    <property type="protein sequence ID" value="KAG5191312.1"/>
    <property type="molecule type" value="Genomic_DNA"/>
</dbReference>
<accession>A0A835ZBF5</accession>
<protein>
    <submittedName>
        <fullName evidence="1">Uncharacterized protein</fullName>
    </submittedName>
</protein>
<reference evidence="1" key="1">
    <citation type="submission" date="2021-02" db="EMBL/GenBank/DDBJ databases">
        <title>First Annotated Genome of the Yellow-green Alga Tribonema minus.</title>
        <authorList>
            <person name="Mahan K.M."/>
        </authorList>
    </citation>
    <scope>NUCLEOTIDE SEQUENCE</scope>
    <source>
        <strain evidence="1">UTEX B ZZ1240</strain>
    </source>
</reference>
<evidence type="ECO:0000313" key="1">
    <source>
        <dbReference type="EMBL" id="KAG5191312.1"/>
    </source>
</evidence>
<sequence>MLRDAARSSLRADNSTNSAADRYVDAAHANINVSAISKILTPDTVSKYGISIDELRAYTEKQLDSAYTRLVVCRPDMVMAFFGNANRSATLEEAIYDMASIHFSTLRIRQLTNAHGWCGSPRYTTGSFAVPGGTMQLRLKASIEKTDVSTLVVKELFVPEVSRGKGVCTSLLKDIIPDLAMRAGFTQVLVNCTDNDALLAVLRRWGSDEYVECSYGMFFRLMSDIHSLQWGEPLVESPRCVILQMPPALKMQHHSVSAETH</sequence>
<gene>
    <name evidence="1" type="ORF">JKP88DRAFT_251641</name>
</gene>
<dbReference type="Proteomes" id="UP000664859">
    <property type="component" value="Unassembled WGS sequence"/>
</dbReference>
<proteinExistence type="predicted"/>
<keyword evidence="2" id="KW-1185">Reference proteome</keyword>
<comment type="caution">
    <text evidence="1">The sequence shown here is derived from an EMBL/GenBank/DDBJ whole genome shotgun (WGS) entry which is preliminary data.</text>
</comment>
<dbReference type="AlphaFoldDB" id="A0A835ZBF5"/>
<name>A0A835ZBF5_9STRA</name>
<organism evidence="1 2">
    <name type="scientific">Tribonema minus</name>
    <dbReference type="NCBI Taxonomy" id="303371"/>
    <lineage>
        <taxon>Eukaryota</taxon>
        <taxon>Sar</taxon>
        <taxon>Stramenopiles</taxon>
        <taxon>Ochrophyta</taxon>
        <taxon>PX clade</taxon>
        <taxon>Xanthophyceae</taxon>
        <taxon>Tribonematales</taxon>
        <taxon>Tribonemataceae</taxon>
        <taxon>Tribonema</taxon>
    </lineage>
</organism>